<accession>A0ABR6HPV1</accession>
<sequence>MILPEILVLRHGETEWNAARRMQGGRDSPLTEYGRAQARAMGAMLAGRGVTTVTHRLLSSPQGRAVETARLAFGVAPEIDIRLREIAMGDWSGLTRAEIDARWPGPQGEHFLDFYARAPRGEGFDALWARCADLLAALDRPTILVTHGMTSRVLRTIATGRGRADLAALPGGQGVVFRIAHGRHDMLRAPLAPARGEG</sequence>
<protein>
    <submittedName>
        <fullName evidence="3">Phosphoglycerate mutase</fullName>
        <ecNumber evidence="3">5.4.2.12</ecNumber>
    </submittedName>
</protein>
<dbReference type="SMART" id="SM00855">
    <property type="entry name" value="PGAM"/>
    <property type="match status" value="1"/>
</dbReference>
<dbReference type="CDD" id="cd07067">
    <property type="entry name" value="HP_PGM_like"/>
    <property type="match status" value="1"/>
</dbReference>
<gene>
    <name evidence="3" type="ORF">FHS00_002100</name>
</gene>
<dbReference type="PIRSF" id="PIRSF000709">
    <property type="entry name" value="6PFK_2-Ptase"/>
    <property type="match status" value="1"/>
</dbReference>
<dbReference type="EMBL" id="JACIBX010000007">
    <property type="protein sequence ID" value="MBB3712512.1"/>
    <property type="molecule type" value="Genomic_DNA"/>
</dbReference>
<dbReference type="PROSITE" id="PS00175">
    <property type="entry name" value="PG_MUTASE"/>
    <property type="match status" value="1"/>
</dbReference>
<dbReference type="SUPFAM" id="SSF53254">
    <property type="entry name" value="Phosphoglycerate mutase-like"/>
    <property type="match status" value="1"/>
</dbReference>
<name>A0ABR6HPV1_9RHOB</name>
<proteinExistence type="predicted"/>
<dbReference type="Proteomes" id="UP000576152">
    <property type="component" value="Unassembled WGS sequence"/>
</dbReference>
<dbReference type="InterPro" id="IPR050275">
    <property type="entry name" value="PGM_Phosphatase"/>
</dbReference>
<dbReference type="PANTHER" id="PTHR48100:SF1">
    <property type="entry name" value="HISTIDINE PHOSPHATASE FAMILY PROTEIN-RELATED"/>
    <property type="match status" value="1"/>
</dbReference>
<dbReference type="InterPro" id="IPR001345">
    <property type="entry name" value="PG/BPGM_mutase_AS"/>
</dbReference>
<dbReference type="PANTHER" id="PTHR48100">
    <property type="entry name" value="BROAD-SPECIFICITY PHOSPHATASE YOR283W-RELATED"/>
    <property type="match status" value="1"/>
</dbReference>
<reference evidence="3 4" key="1">
    <citation type="submission" date="2020-08" db="EMBL/GenBank/DDBJ databases">
        <title>Genomic Encyclopedia of Type Strains, Phase III (KMG-III): the genomes of soil and plant-associated and newly described type strains.</title>
        <authorList>
            <person name="Whitman W."/>
        </authorList>
    </citation>
    <scope>NUCLEOTIDE SEQUENCE [LARGE SCALE GENOMIC DNA]</scope>
    <source>
        <strain evidence="3 4">CECT 8572</strain>
    </source>
</reference>
<evidence type="ECO:0000256" key="2">
    <source>
        <dbReference type="ARBA" id="ARBA00023235"/>
    </source>
</evidence>
<comment type="caution">
    <text evidence="3">The sequence shown here is derived from an EMBL/GenBank/DDBJ whole genome shotgun (WGS) entry which is preliminary data.</text>
</comment>
<dbReference type="InterPro" id="IPR029033">
    <property type="entry name" value="His_PPase_superfam"/>
</dbReference>
<dbReference type="InterPro" id="IPR013078">
    <property type="entry name" value="His_Pase_superF_clade-1"/>
</dbReference>
<keyword evidence="2 3" id="KW-0413">Isomerase</keyword>
<organism evidence="3 4">
    <name type="scientific">Limimaricola variabilis</name>
    <dbReference type="NCBI Taxonomy" id="1492771"/>
    <lineage>
        <taxon>Bacteria</taxon>
        <taxon>Pseudomonadati</taxon>
        <taxon>Pseudomonadota</taxon>
        <taxon>Alphaproteobacteria</taxon>
        <taxon>Rhodobacterales</taxon>
        <taxon>Paracoccaceae</taxon>
        <taxon>Limimaricola</taxon>
    </lineage>
</organism>
<dbReference type="RefSeq" id="WP_183472796.1">
    <property type="nucleotide sequence ID" value="NZ_JACIBX010000007.1"/>
</dbReference>
<evidence type="ECO:0000313" key="4">
    <source>
        <dbReference type="Proteomes" id="UP000576152"/>
    </source>
</evidence>
<dbReference type="GO" id="GO:0004619">
    <property type="term" value="F:phosphoglycerate mutase activity"/>
    <property type="evidence" value="ECO:0007669"/>
    <property type="project" value="UniProtKB-EC"/>
</dbReference>
<dbReference type="Gene3D" id="3.40.50.1240">
    <property type="entry name" value="Phosphoglycerate mutase-like"/>
    <property type="match status" value="1"/>
</dbReference>
<dbReference type="Pfam" id="PF00300">
    <property type="entry name" value="His_Phos_1"/>
    <property type="match status" value="1"/>
</dbReference>
<evidence type="ECO:0000256" key="1">
    <source>
        <dbReference type="ARBA" id="ARBA00023152"/>
    </source>
</evidence>
<keyword evidence="1" id="KW-0324">Glycolysis</keyword>
<dbReference type="EC" id="5.4.2.12" evidence="3"/>
<keyword evidence="4" id="KW-1185">Reference proteome</keyword>
<evidence type="ECO:0000313" key="3">
    <source>
        <dbReference type="EMBL" id="MBB3712512.1"/>
    </source>
</evidence>